<proteinExistence type="predicted"/>
<gene>
    <name evidence="1" type="ORF">FNB15_04250</name>
</gene>
<dbReference type="OrthoDB" id="9811054at2"/>
<dbReference type="InterPro" id="IPR009354">
    <property type="entry name" value="Usg"/>
</dbReference>
<dbReference type="KEGG" id="fer:FNB15_04250"/>
<dbReference type="AlphaFoldDB" id="A0A516GYC2"/>
<dbReference type="Pfam" id="PF06233">
    <property type="entry name" value="Usg"/>
    <property type="match status" value="1"/>
</dbReference>
<sequence>MSDHSPDKKVDHAAWLQKLLTHRLTTAEILYHMPDHPQLLQAYVWQDYDLAPKFPVLQKFLDFWEDKLDGKLHSVRVVSARLVSPAEIRAAAESYSLH</sequence>
<protein>
    <submittedName>
        <fullName evidence="1">Usg family protein</fullName>
    </submittedName>
</protein>
<dbReference type="RefSeq" id="WP_144067514.1">
    <property type="nucleotide sequence ID" value="NZ_CP041636.1"/>
</dbReference>
<organism evidence="1 2">
    <name type="scientific">Ferrovibrio terrae</name>
    <dbReference type="NCBI Taxonomy" id="2594003"/>
    <lineage>
        <taxon>Bacteria</taxon>
        <taxon>Pseudomonadati</taxon>
        <taxon>Pseudomonadota</taxon>
        <taxon>Alphaproteobacteria</taxon>
        <taxon>Rhodospirillales</taxon>
        <taxon>Rhodospirillaceae</taxon>
        <taxon>Ferrovibrio</taxon>
    </lineage>
</organism>
<dbReference type="EMBL" id="CP041636">
    <property type="protein sequence ID" value="QDO96533.1"/>
    <property type="molecule type" value="Genomic_DNA"/>
</dbReference>
<evidence type="ECO:0000313" key="2">
    <source>
        <dbReference type="Proteomes" id="UP000317496"/>
    </source>
</evidence>
<keyword evidence="2" id="KW-1185">Reference proteome</keyword>
<name>A0A516GYC2_9PROT</name>
<reference evidence="1 2" key="1">
    <citation type="submission" date="2019-07" db="EMBL/GenBank/DDBJ databases">
        <title>Genome sequencing for Ferrovibrio sp. K5.</title>
        <authorList>
            <person name="Park S.-J."/>
        </authorList>
    </citation>
    <scope>NUCLEOTIDE SEQUENCE [LARGE SCALE GENOMIC DNA]</scope>
    <source>
        <strain evidence="1 2">K5</strain>
    </source>
</reference>
<evidence type="ECO:0000313" key="1">
    <source>
        <dbReference type="EMBL" id="QDO96533.1"/>
    </source>
</evidence>
<dbReference type="Proteomes" id="UP000317496">
    <property type="component" value="Chromosome"/>
</dbReference>
<accession>A0A516GYC2</accession>